<evidence type="ECO:0000313" key="3">
    <source>
        <dbReference type="Proteomes" id="UP001596990"/>
    </source>
</evidence>
<gene>
    <name evidence="2" type="ORF">ACFQ2J_08700</name>
</gene>
<organism evidence="2 3">
    <name type="scientific">Thalassobacillus hwangdonensis</name>
    <dbReference type="NCBI Taxonomy" id="546108"/>
    <lineage>
        <taxon>Bacteria</taxon>
        <taxon>Bacillati</taxon>
        <taxon>Bacillota</taxon>
        <taxon>Bacilli</taxon>
        <taxon>Bacillales</taxon>
        <taxon>Bacillaceae</taxon>
        <taxon>Thalassobacillus</taxon>
    </lineage>
</organism>
<accession>A0ABW3L1N9</accession>
<name>A0ABW3L1N9_9BACI</name>
<keyword evidence="1" id="KW-0732">Signal</keyword>
<keyword evidence="3" id="KW-1185">Reference proteome</keyword>
<feature type="chain" id="PRO_5045929279" evidence="1">
    <location>
        <begin position="21"/>
        <end position="79"/>
    </location>
</feature>
<evidence type="ECO:0000313" key="2">
    <source>
        <dbReference type="EMBL" id="MFD1019272.1"/>
    </source>
</evidence>
<evidence type="ECO:0000256" key="1">
    <source>
        <dbReference type="SAM" id="SignalP"/>
    </source>
</evidence>
<dbReference type="Proteomes" id="UP001596990">
    <property type="component" value="Unassembled WGS sequence"/>
</dbReference>
<proteinExistence type="predicted"/>
<protein>
    <submittedName>
        <fullName evidence="2">Uncharacterized protein</fullName>
    </submittedName>
</protein>
<feature type="signal peptide" evidence="1">
    <location>
        <begin position="1"/>
        <end position="20"/>
    </location>
</feature>
<sequence length="79" mass="9019">MRKVFAALVLAILFAGAGFAADYANHADYPDWNIIANHADYPDWDIKFMANHADYPDWDTKSFKSLANHADYPDWKLKA</sequence>
<reference evidence="3" key="1">
    <citation type="journal article" date="2019" name="Int. J. Syst. Evol. Microbiol.">
        <title>The Global Catalogue of Microorganisms (GCM) 10K type strain sequencing project: providing services to taxonomists for standard genome sequencing and annotation.</title>
        <authorList>
            <consortium name="The Broad Institute Genomics Platform"/>
            <consortium name="The Broad Institute Genome Sequencing Center for Infectious Disease"/>
            <person name="Wu L."/>
            <person name="Ma J."/>
        </authorList>
    </citation>
    <scope>NUCLEOTIDE SEQUENCE [LARGE SCALE GENOMIC DNA]</scope>
    <source>
        <strain evidence="3">CCUG 56607</strain>
    </source>
</reference>
<comment type="caution">
    <text evidence="2">The sequence shown here is derived from an EMBL/GenBank/DDBJ whole genome shotgun (WGS) entry which is preliminary data.</text>
</comment>
<dbReference type="RefSeq" id="WP_386058838.1">
    <property type="nucleotide sequence ID" value="NZ_JBHTKL010000002.1"/>
</dbReference>
<dbReference type="EMBL" id="JBHTKL010000002">
    <property type="protein sequence ID" value="MFD1019272.1"/>
    <property type="molecule type" value="Genomic_DNA"/>
</dbReference>